<keyword evidence="5" id="KW-0408">Iron</keyword>
<keyword evidence="6" id="KW-0411">Iron-sulfur</keyword>
<keyword evidence="3" id="KW-0949">S-adenosyl-L-methionine</keyword>
<dbReference type="SFLD" id="SFLDS00029">
    <property type="entry name" value="Radical_SAM"/>
    <property type="match status" value="1"/>
</dbReference>
<evidence type="ECO:0000256" key="5">
    <source>
        <dbReference type="ARBA" id="ARBA00023004"/>
    </source>
</evidence>
<gene>
    <name evidence="8" type="ORF">DC28_00780</name>
</gene>
<dbReference type="eggNOG" id="COG1242">
    <property type="taxonomic scope" value="Bacteria"/>
</dbReference>
<sequence length="318" mass="35598">MTQESVPFITYSSYLRKRYGRRVQKVGIDAGFTCPNRDGSLGTGGCTYCSISSIRPEYCRTIRDVPGQIRSGISFFDGKYRDQGYIAYFQSYSNTYGDPSVLENMYRQVLEMPEILGVSVATRPDCISPEIVAVLHALQNEYQKEITLELGVETTEASTLTLINRGHSPEQSKAAVEQAVDSGLRVCAHLILGLPGETLEQQVRHGTRISRWGAHGVKIHHLQILKGSPMAEHYLKDRWPQGQKPTLYTLDQYIPVLSRAIQAMRPDLVIERLANDAPQDMILAPRWGGIKNYALSQRVADYMVTQGLSQGQAYQEVP</sequence>
<accession>A0A098R4W4</accession>
<dbReference type="InterPro" id="IPR039661">
    <property type="entry name" value="ELP3"/>
</dbReference>
<reference evidence="8 9" key="1">
    <citation type="submission" date="2014-05" db="EMBL/GenBank/DDBJ databases">
        <title>De novo Genome Sequence of Spirocheata sp.</title>
        <authorList>
            <person name="Shivani Y."/>
            <person name="Subhash Y."/>
            <person name="Tushar L."/>
            <person name="Sasikala C."/>
            <person name="Ramana C.V."/>
        </authorList>
    </citation>
    <scope>NUCLEOTIDE SEQUENCE [LARGE SCALE GENOMIC DNA]</scope>
    <source>
        <strain evidence="8 9">JC230</strain>
    </source>
</reference>
<evidence type="ECO:0000256" key="3">
    <source>
        <dbReference type="ARBA" id="ARBA00022691"/>
    </source>
</evidence>
<dbReference type="Proteomes" id="UP000029692">
    <property type="component" value="Unassembled WGS sequence"/>
</dbReference>
<evidence type="ECO:0000256" key="1">
    <source>
        <dbReference type="ARBA" id="ARBA00001966"/>
    </source>
</evidence>
<dbReference type="PROSITE" id="PS51918">
    <property type="entry name" value="RADICAL_SAM"/>
    <property type="match status" value="1"/>
</dbReference>
<dbReference type="SFLD" id="SFLDG01091">
    <property type="entry name" value="uncharacterized_CHP01210-like"/>
    <property type="match status" value="1"/>
</dbReference>
<name>A0A098R4W4_9SPIO</name>
<dbReference type="GO" id="GO:0003824">
    <property type="term" value="F:catalytic activity"/>
    <property type="evidence" value="ECO:0007669"/>
    <property type="project" value="InterPro"/>
</dbReference>
<dbReference type="PANTHER" id="PTHR11135">
    <property type="entry name" value="HISTONE ACETYLTRANSFERASE-RELATED"/>
    <property type="match status" value="1"/>
</dbReference>
<dbReference type="InterPro" id="IPR023404">
    <property type="entry name" value="rSAM_horseshoe"/>
</dbReference>
<dbReference type="InterPro" id="IPR005911">
    <property type="entry name" value="YhcC-like"/>
</dbReference>
<evidence type="ECO:0000313" key="9">
    <source>
        <dbReference type="Proteomes" id="UP000029692"/>
    </source>
</evidence>
<comment type="cofactor">
    <cofactor evidence="1">
        <name>[4Fe-4S] cluster</name>
        <dbReference type="ChEBI" id="CHEBI:49883"/>
    </cofactor>
</comment>
<evidence type="ECO:0000256" key="4">
    <source>
        <dbReference type="ARBA" id="ARBA00022723"/>
    </source>
</evidence>
<organism evidence="8 9">
    <name type="scientific">Spirochaeta lutea</name>
    <dbReference type="NCBI Taxonomy" id="1480694"/>
    <lineage>
        <taxon>Bacteria</taxon>
        <taxon>Pseudomonadati</taxon>
        <taxon>Spirochaetota</taxon>
        <taxon>Spirochaetia</taxon>
        <taxon>Spirochaetales</taxon>
        <taxon>Spirochaetaceae</taxon>
        <taxon>Spirochaeta</taxon>
    </lineage>
</organism>
<dbReference type="InterPro" id="IPR058240">
    <property type="entry name" value="rSAM_sf"/>
</dbReference>
<keyword evidence="2" id="KW-0004">4Fe-4S</keyword>
<evidence type="ECO:0000313" key="8">
    <source>
        <dbReference type="EMBL" id="KGE73792.1"/>
    </source>
</evidence>
<dbReference type="InterPro" id="IPR007197">
    <property type="entry name" value="rSAM"/>
</dbReference>
<feature type="domain" description="Radical SAM core" evidence="7">
    <location>
        <begin position="18"/>
        <end position="265"/>
    </location>
</feature>
<evidence type="ECO:0000259" key="7">
    <source>
        <dbReference type="PROSITE" id="PS51918"/>
    </source>
</evidence>
<evidence type="ECO:0000256" key="6">
    <source>
        <dbReference type="ARBA" id="ARBA00023014"/>
    </source>
</evidence>
<protein>
    <recommendedName>
        <fullName evidence="7">Radical SAM core domain-containing protein</fullName>
    </recommendedName>
</protein>
<dbReference type="AlphaFoldDB" id="A0A098R4W4"/>
<dbReference type="SFLD" id="SFLDG01086">
    <property type="entry name" value="elongater_protein-like"/>
    <property type="match status" value="1"/>
</dbReference>
<dbReference type="Gene3D" id="3.80.30.20">
    <property type="entry name" value="tm_1862 like domain"/>
    <property type="match status" value="1"/>
</dbReference>
<dbReference type="EMBL" id="JNUP01000003">
    <property type="protein sequence ID" value="KGE73792.1"/>
    <property type="molecule type" value="Genomic_DNA"/>
</dbReference>
<dbReference type="InterPro" id="IPR032432">
    <property type="entry name" value="Radical_SAM_C"/>
</dbReference>
<dbReference type="Pfam" id="PF16199">
    <property type="entry name" value="Radical_SAM_C"/>
    <property type="match status" value="1"/>
</dbReference>
<dbReference type="InterPro" id="IPR006638">
    <property type="entry name" value="Elp3/MiaA/NifB-like_rSAM"/>
</dbReference>
<dbReference type="SMART" id="SM00729">
    <property type="entry name" value="Elp3"/>
    <property type="match status" value="1"/>
</dbReference>
<keyword evidence="9" id="KW-1185">Reference proteome</keyword>
<dbReference type="NCBIfam" id="TIGR01212">
    <property type="entry name" value="TIGR01212 family radical SAM protein"/>
    <property type="match status" value="1"/>
</dbReference>
<dbReference type="Pfam" id="PF04055">
    <property type="entry name" value="Radical_SAM"/>
    <property type="match status" value="1"/>
</dbReference>
<dbReference type="SUPFAM" id="SSF102114">
    <property type="entry name" value="Radical SAM enzymes"/>
    <property type="match status" value="1"/>
</dbReference>
<dbReference type="PANTHER" id="PTHR11135:SF1">
    <property type="entry name" value="PROTEIN YHCC"/>
    <property type="match status" value="1"/>
</dbReference>
<dbReference type="GO" id="GO:0051539">
    <property type="term" value="F:4 iron, 4 sulfur cluster binding"/>
    <property type="evidence" value="ECO:0007669"/>
    <property type="project" value="UniProtKB-KW"/>
</dbReference>
<evidence type="ECO:0000256" key="2">
    <source>
        <dbReference type="ARBA" id="ARBA00022485"/>
    </source>
</evidence>
<keyword evidence="4" id="KW-0479">Metal-binding</keyword>
<comment type="caution">
    <text evidence="8">The sequence shown here is derived from an EMBL/GenBank/DDBJ whole genome shotgun (WGS) entry which is preliminary data.</text>
</comment>
<proteinExistence type="predicted"/>
<dbReference type="STRING" id="1480694.DC28_00780"/>
<dbReference type="GO" id="GO:0046872">
    <property type="term" value="F:metal ion binding"/>
    <property type="evidence" value="ECO:0007669"/>
    <property type="project" value="UniProtKB-KW"/>
</dbReference>